<reference evidence="1" key="1">
    <citation type="journal article" date="2014" name="Front. Microbiol.">
        <title>High frequency of phylogenetically diverse reductive dehalogenase-homologous genes in deep subseafloor sedimentary metagenomes.</title>
        <authorList>
            <person name="Kawai M."/>
            <person name="Futagami T."/>
            <person name="Toyoda A."/>
            <person name="Takaki Y."/>
            <person name="Nishi S."/>
            <person name="Hori S."/>
            <person name="Arai W."/>
            <person name="Tsubouchi T."/>
            <person name="Morono Y."/>
            <person name="Uchiyama I."/>
            <person name="Ito T."/>
            <person name="Fujiyama A."/>
            <person name="Inagaki F."/>
            <person name="Takami H."/>
        </authorList>
    </citation>
    <scope>NUCLEOTIDE SEQUENCE</scope>
    <source>
        <strain evidence="1">Expedition CK06-06</strain>
    </source>
</reference>
<dbReference type="EMBL" id="BARW01006586">
    <property type="protein sequence ID" value="GAI77998.1"/>
    <property type="molecule type" value="Genomic_DNA"/>
</dbReference>
<dbReference type="AlphaFoldDB" id="X1RBS7"/>
<name>X1RBS7_9ZZZZ</name>
<sequence length="88" mass="10263">MGYRDSEWFGYTNGKLLWYANQGLWDKLAELLFSYCGDCKFKEEDDGCPNCIALKVESELEKQIINEGIKYMNGLVKQWARVNREKIG</sequence>
<protein>
    <submittedName>
        <fullName evidence="1">Uncharacterized protein</fullName>
    </submittedName>
</protein>
<gene>
    <name evidence="1" type="ORF">S12H4_13840</name>
</gene>
<accession>X1RBS7</accession>
<comment type="caution">
    <text evidence="1">The sequence shown here is derived from an EMBL/GenBank/DDBJ whole genome shotgun (WGS) entry which is preliminary data.</text>
</comment>
<organism evidence="1">
    <name type="scientific">marine sediment metagenome</name>
    <dbReference type="NCBI Taxonomy" id="412755"/>
    <lineage>
        <taxon>unclassified sequences</taxon>
        <taxon>metagenomes</taxon>
        <taxon>ecological metagenomes</taxon>
    </lineage>
</organism>
<evidence type="ECO:0000313" key="1">
    <source>
        <dbReference type="EMBL" id="GAI77998.1"/>
    </source>
</evidence>
<proteinExistence type="predicted"/>